<feature type="domain" description="Outer membrane lipoprotein BamD-like" evidence="5">
    <location>
        <begin position="22"/>
        <end position="202"/>
    </location>
</feature>
<dbReference type="InterPro" id="IPR011990">
    <property type="entry name" value="TPR-like_helical_dom_sf"/>
</dbReference>
<dbReference type="SUPFAM" id="SSF48452">
    <property type="entry name" value="TPR-like"/>
    <property type="match status" value="1"/>
</dbReference>
<protein>
    <submittedName>
        <fullName evidence="6">Beta-barrel assembly machine subunit BamD</fullName>
    </submittedName>
</protein>
<name>A0A238Z1F6_9BACT</name>
<organism evidence="6 7">
    <name type="scientific">Desulfurobacterium atlanticum</name>
    <dbReference type="NCBI Taxonomy" id="240169"/>
    <lineage>
        <taxon>Bacteria</taxon>
        <taxon>Pseudomonadati</taxon>
        <taxon>Aquificota</taxon>
        <taxon>Aquificia</taxon>
        <taxon>Desulfurobacteriales</taxon>
        <taxon>Desulfurobacteriaceae</taxon>
        <taxon>Desulfurobacterium</taxon>
    </lineage>
</organism>
<evidence type="ECO:0000256" key="3">
    <source>
        <dbReference type="ARBA" id="ARBA00023237"/>
    </source>
</evidence>
<keyword evidence="2" id="KW-0472">Membrane</keyword>
<dbReference type="Proteomes" id="UP000198405">
    <property type="component" value="Unassembled WGS sequence"/>
</dbReference>
<dbReference type="InterPro" id="IPR039565">
    <property type="entry name" value="BamD-like"/>
</dbReference>
<evidence type="ECO:0000313" key="6">
    <source>
        <dbReference type="EMBL" id="SNR76684.1"/>
    </source>
</evidence>
<gene>
    <name evidence="6" type="ORF">SAMN06265340_105145</name>
</gene>
<keyword evidence="3" id="KW-0998">Cell outer membrane</keyword>
<evidence type="ECO:0000256" key="1">
    <source>
        <dbReference type="ARBA" id="ARBA00022729"/>
    </source>
</evidence>
<dbReference type="Gene3D" id="1.25.40.10">
    <property type="entry name" value="Tetratricopeptide repeat domain"/>
    <property type="match status" value="1"/>
</dbReference>
<dbReference type="RefSeq" id="WP_180706440.1">
    <property type="nucleotide sequence ID" value="NZ_FZOB01000005.1"/>
</dbReference>
<keyword evidence="4" id="KW-0175">Coiled coil</keyword>
<dbReference type="EMBL" id="FZOB01000005">
    <property type="protein sequence ID" value="SNR76684.1"/>
    <property type="molecule type" value="Genomic_DNA"/>
</dbReference>
<accession>A0A238Z1F6</accession>
<evidence type="ECO:0000256" key="4">
    <source>
        <dbReference type="SAM" id="Coils"/>
    </source>
</evidence>
<keyword evidence="7" id="KW-1185">Reference proteome</keyword>
<reference evidence="7" key="1">
    <citation type="submission" date="2017-06" db="EMBL/GenBank/DDBJ databases">
        <authorList>
            <person name="Varghese N."/>
            <person name="Submissions S."/>
        </authorList>
    </citation>
    <scope>NUCLEOTIDE SEQUENCE [LARGE SCALE GENOMIC DNA]</scope>
    <source>
        <strain evidence="7">DSM 15668</strain>
    </source>
</reference>
<dbReference type="PROSITE" id="PS51257">
    <property type="entry name" value="PROKAR_LIPOPROTEIN"/>
    <property type="match status" value="1"/>
</dbReference>
<dbReference type="NCBIfam" id="TIGR03302">
    <property type="entry name" value="OM_YfiO"/>
    <property type="match status" value="1"/>
</dbReference>
<evidence type="ECO:0000313" key="7">
    <source>
        <dbReference type="Proteomes" id="UP000198405"/>
    </source>
</evidence>
<dbReference type="AlphaFoldDB" id="A0A238Z1F6"/>
<evidence type="ECO:0000259" key="5">
    <source>
        <dbReference type="Pfam" id="PF13525"/>
    </source>
</evidence>
<sequence>MRKIAVFVFSLIFLTGCAKQVKTAEQLLDEGMMAVKEKDYGDAVIKLKEALSKDLPPSKKEIASFALAESCFNKGDYVEAAVQYREFLTLYPASKYAKEALYKLGICYMKMIKGPQWDQQFTYKAIDVFTQFLAKYPDDKLSSKISELLKTCRKVLAEHEIYIGQTYDVLKKFTASANRYRNVINVYNDVEPEDKLLYLLGRARFYTYIQANEEIENLQEQLEIEKERFAEAKTDDEKRVFKNRISLILSDIEKWRKEEESGREEGKKLLKELIDKYPDSPYAKKAKEILQGKVILDKVEIENPIKKSFWKRFFETI</sequence>
<proteinExistence type="predicted"/>
<evidence type="ECO:0000256" key="2">
    <source>
        <dbReference type="ARBA" id="ARBA00023136"/>
    </source>
</evidence>
<dbReference type="InterPro" id="IPR017689">
    <property type="entry name" value="BamD"/>
</dbReference>
<keyword evidence="1" id="KW-0732">Signal</keyword>
<feature type="coiled-coil region" evidence="4">
    <location>
        <begin position="208"/>
        <end position="235"/>
    </location>
</feature>
<dbReference type="Pfam" id="PF13525">
    <property type="entry name" value="YfiO"/>
    <property type="match status" value="1"/>
</dbReference>